<gene>
    <name evidence="1" type="ORF">LPJ61_006681</name>
</gene>
<dbReference type="Proteomes" id="UP001143981">
    <property type="component" value="Unassembled WGS sequence"/>
</dbReference>
<keyword evidence="2" id="KW-1185">Reference proteome</keyword>
<dbReference type="Gene3D" id="3.30.559.10">
    <property type="entry name" value="Chloramphenicol acetyltransferase-like domain"/>
    <property type="match status" value="1"/>
</dbReference>
<dbReference type="AlphaFoldDB" id="A0A9W8CME7"/>
<evidence type="ECO:0000313" key="2">
    <source>
        <dbReference type="Proteomes" id="UP001143981"/>
    </source>
</evidence>
<organism evidence="1 2">
    <name type="scientific">Coemansia biformis</name>
    <dbReference type="NCBI Taxonomy" id="1286918"/>
    <lineage>
        <taxon>Eukaryota</taxon>
        <taxon>Fungi</taxon>
        <taxon>Fungi incertae sedis</taxon>
        <taxon>Zoopagomycota</taxon>
        <taxon>Kickxellomycotina</taxon>
        <taxon>Kickxellomycetes</taxon>
        <taxon>Kickxellales</taxon>
        <taxon>Kickxellaceae</taxon>
        <taxon>Coemansia</taxon>
    </lineage>
</organism>
<sequence length="297" mass="32620">LMDSYMQQVAPPAGAFIRHQFIPGGLISKTLARRSMNTQAKLLRKFGGVTNLTSHLYFVSQGTIDEMRGEIKEVLPADQPVSSNDVLAALINVAMAQSLDCAAPGDTPSGVLQKIRATLFGSQKSQPKEFVHIGVADIRPRLKIPAAADYCGSAVVIYMSHIPFDALQGPVTPRMLALAANAARRGTNGVDKGYIHTYSSAIAENPDSALRPFVYCCKPPAHLAITNHSRIDHYSIDFGWGVPAWAHVIEDTINSLCYICPAPPTRKGVVVHMMLPEDTQDRMRQHPFWKEKTEFIR</sequence>
<protein>
    <submittedName>
        <fullName evidence="1">Uncharacterized protein</fullName>
    </submittedName>
</protein>
<dbReference type="OrthoDB" id="1862401at2759"/>
<dbReference type="EMBL" id="JANBOI010003541">
    <property type="protein sequence ID" value="KAJ1718344.1"/>
    <property type="molecule type" value="Genomic_DNA"/>
</dbReference>
<feature type="non-terminal residue" evidence="1">
    <location>
        <position position="1"/>
    </location>
</feature>
<proteinExistence type="predicted"/>
<name>A0A9W8CME7_9FUNG</name>
<evidence type="ECO:0000313" key="1">
    <source>
        <dbReference type="EMBL" id="KAJ1718344.1"/>
    </source>
</evidence>
<dbReference type="Pfam" id="PF02458">
    <property type="entry name" value="Transferase"/>
    <property type="match status" value="1"/>
</dbReference>
<comment type="caution">
    <text evidence="1">The sequence shown here is derived from an EMBL/GenBank/DDBJ whole genome shotgun (WGS) entry which is preliminary data.</text>
</comment>
<dbReference type="InterPro" id="IPR023213">
    <property type="entry name" value="CAT-like_dom_sf"/>
</dbReference>
<accession>A0A9W8CME7</accession>
<reference evidence="1" key="1">
    <citation type="submission" date="2022-07" db="EMBL/GenBank/DDBJ databases">
        <title>Phylogenomic reconstructions and comparative analyses of Kickxellomycotina fungi.</title>
        <authorList>
            <person name="Reynolds N.K."/>
            <person name="Stajich J.E."/>
            <person name="Barry K."/>
            <person name="Grigoriev I.V."/>
            <person name="Crous P."/>
            <person name="Smith M.E."/>
        </authorList>
    </citation>
    <scope>NUCLEOTIDE SEQUENCE</scope>
    <source>
        <strain evidence="1">BCRC 34381</strain>
    </source>
</reference>